<gene>
    <name evidence="1" type="ORF">LCGC14_1904930</name>
</gene>
<evidence type="ECO:0008006" key="2">
    <source>
        <dbReference type="Google" id="ProtNLM"/>
    </source>
</evidence>
<sequence length="349" mass="38879">MDNINFNEKKSSYSMFSAKEIPWHGLGTVVDGALTSSEAIKIANLDYVVAKGDLYIKYPEHLHGTLGKGKQHRGQYITYREDNGETFAVVGSKYEIVQNEEAFNFFDQVVGFKEAIFETAGALGVGETIFITAKLPKHIYVSGNDIIDRYLLFTNSHNGMRSIEVLFTPIRVVCSNTLQMAIRSADCSYKIRHTKSAHDKIDEAKNILGIENTMAENIQELYIAMTSIRVTDRQALGFINSMFLTSGEIEKLEDGLPYTDVISTRKQNTLEDIQSYYHTGPGQEMVSTAGTLWGVYNAVTGYYNNVKKYGDPGKKMESIMYGSAATKNNQALNQAANIVANPSTLEIYN</sequence>
<proteinExistence type="predicted"/>
<dbReference type="Pfam" id="PF06067">
    <property type="entry name" value="DUF932"/>
    <property type="match status" value="1"/>
</dbReference>
<comment type="caution">
    <text evidence="1">The sequence shown here is derived from an EMBL/GenBank/DDBJ whole genome shotgun (WGS) entry which is preliminary data.</text>
</comment>
<protein>
    <recommendedName>
        <fullName evidence="2">DUF945 domain-containing protein</fullName>
    </recommendedName>
</protein>
<dbReference type="AlphaFoldDB" id="A0A0F9I9D5"/>
<dbReference type="NCBIfam" id="TIGR03299">
    <property type="entry name" value="LGT_TIGR03299"/>
    <property type="match status" value="1"/>
</dbReference>
<accession>A0A0F9I9D5</accession>
<dbReference type="InterPro" id="IPR026325">
    <property type="entry name" value="DUF932"/>
</dbReference>
<evidence type="ECO:0000313" key="1">
    <source>
        <dbReference type="EMBL" id="KKL90415.1"/>
    </source>
</evidence>
<reference evidence="1" key="1">
    <citation type="journal article" date="2015" name="Nature">
        <title>Complex archaea that bridge the gap between prokaryotes and eukaryotes.</title>
        <authorList>
            <person name="Spang A."/>
            <person name="Saw J.H."/>
            <person name="Jorgensen S.L."/>
            <person name="Zaremba-Niedzwiedzka K."/>
            <person name="Martijn J."/>
            <person name="Lind A.E."/>
            <person name="van Eijk R."/>
            <person name="Schleper C."/>
            <person name="Guy L."/>
            <person name="Ettema T.J."/>
        </authorList>
    </citation>
    <scope>NUCLEOTIDE SEQUENCE</scope>
</reference>
<name>A0A0F9I9D5_9ZZZZ</name>
<organism evidence="1">
    <name type="scientific">marine sediment metagenome</name>
    <dbReference type="NCBI Taxonomy" id="412755"/>
    <lineage>
        <taxon>unclassified sequences</taxon>
        <taxon>metagenomes</taxon>
        <taxon>ecological metagenomes</taxon>
    </lineage>
</organism>
<dbReference type="InterPro" id="IPR017686">
    <property type="entry name" value="Phg/plasmid-like_prot"/>
</dbReference>
<dbReference type="EMBL" id="LAZR01020013">
    <property type="protein sequence ID" value="KKL90415.1"/>
    <property type="molecule type" value="Genomic_DNA"/>
</dbReference>